<organism evidence="2 3">
    <name type="scientific">Penicillium capsulatum</name>
    <dbReference type="NCBI Taxonomy" id="69766"/>
    <lineage>
        <taxon>Eukaryota</taxon>
        <taxon>Fungi</taxon>
        <taxon>Dikarya</taxon>
        <taxon>Ascomycota</taxon>
        <taxon>Pezizomycotina</taxon>
        <taxon>Eurotiomycetes</taxon>
        <taxon>Eurotiomycetidae</taxon>
        <taxon>Eurotiales</taxon>
        <taxon>Aspergillaceae</taxon>
        <taxon>Penicillium</taxon>
    </lineage>
</organism>
<feature type="region of interest" description="Disordered" evidence="1">
    <location>
        <begin position="1"/>
        <end position="26"/>
    </location>
</feature>
<gene>
    <name evidence="2" type="ORF">N7492_004173</name>
</gene>
<name>A0A9W9IMP3_9EURO</name>
<evidence type="ECO:0000256" key="1">
    <source>
        <dbReference type="SAM" id="MobiDB-lite"/>
    </source>
</evidence>
<sequence>MDGAQGPDELSGLKNPLSLVDSDDDDGNVATGDLHARLMEAPLIADLIGIVRSSDLTSGVLGSVPTVSTFSPST</sequence>
<keyword evidence="3" id="KW-1185">Reference proteome</keyword>
<dbReference type="AlphaFoldDB" id="A0A9W9IMP3"/>
<reference evidence="2" key="2">
    <citation type="journal article" date="2023" name="IMA Fungus">
        <title>Comparative genomic study of the Penicillium genus elucidates a diverse pangenome and 15 lateral gene transfer events.</title>
        <authorList>
            <person name="Petersen C."/>
            <person name="Sorensen T."/>
            <person name="Nielsen M.R."/>
            <person name="Sondergaard T.E."/>
            <person name="Sorensen J.L."/>
            <person name="Fitzpatrick D.A."/>
            <person name="Frisvad J.C."/>
            <person name="Nielsen K.L."/>
        </authorList>
    </citation>
    <scope>NUCLEOTIDE SEQUENCE</scope>
    <source>
        <strain evidence="2">IBT 21917</strain>
    </source>
</reference>
<protein>
    <submittedName>
        <fullName evidence="2">Uncharacterized protein</fullName>
    </submittedName>
</protein>
<evidence type="ECO:0000313" key="2">
    <source>
        <dbReference type="EMBL" id="KAJ5180963.1"/>
    </source>
</evidence>
<comment type="caution">
    <text evidence="2">The sequence shown here is derived from an EMBL/GenBank/DDBJ whole genome shotgun (WGS) entry which is preliminary data.</text>
</comment>
<dbReference type="Proteomes" id="UP001146351">
    <property type="component" value="Unassembled WGS sequence"/>
</dbReference>
<evidence type="ECO:0000313" key="3">
    <source>
        <dbReference type="Proteomes" id="UP001146351"/>
    </source>
</evidence>
<accession>A0A9W9IMP3</accession>
<dbReference type="EMBL" id="JAPQKO010000002">
    <property type="protein sequence ID" value="KAJ5180963.1"/>
    <property type="molecule type" value="Genomic_DNA"/>
</dbReference>
<reference evidence="2" key="1">
    <citation type="submission" date="2022-11" db="EMBL/GenBank/DDBJ databases">
        <authorList>
            <person name="Petersen C."/>
        </authorList>
    </citation>
    <scope>NUCLEOTIDE SEQUENCE</scope>
    <source>
        <strain evidence="2">IBT 21917</strain>
    </source>
</reference>
<proteinExistence type="predicted"/>